<organism evidence="1 2">
    <name type="scientific">Larimichthys crocea</name>
    <name type="common">Large yellow croaker</name>
    <name type="synonym">Pseudosciaena crocea</name>
    <dbReference type="NCBI Taxonomy" id="215358"/>
    <lineage>
        <taxon>Eukaryota</taxon>
        <taxon>Metazoa</taxon>
        <taxon>Chordata</taxon>
        <taxon>Craniata</taxon>
        <taxon>Vertebrata</taxon>
        <taxon>Euteleostomi</taxon>
        <taxon>Actinopterygii</taxon>
        <taxon>Neopterygii</taxon>
        <taxon>Teleostei</taxon>
        <taxon>Neoteleostei</taxon>
        <taxon>Acanthomorphata</taxon>
        <taxon>Eupercaria</taxon>
        <taxon>Sciaenidae</taxon>
        <taxon>Larimichthys</taxon>
    </lineage>
</organism>
<protein>
    <submittedName>
        <fullName evidence="1">Uncharacterized protein</fullName>
    </submittedName>
</protein>
<accession>A0ACD3RVA9</accession>
<sequence length="522" mass="59125">MKEMFLRSNFFFVNPELYTLIEKGQTSFVDPAPSNQSRLVVKEPSLPINELLEKSSKTSESKFTLHPLPSAVWPKHSDLAPIPRHHSPHNKSKKGPKSDRLVEHNSEKTRGEVAGLLPKTPLTGATATATSNRTAQKTNQDTQSNISPPQQSEPDGHPNSRNRGPPHIQPQAQPHQPGNSPRRDPPNRRLDPEENRPGKSSLYQSGIGAATRNNSRPPVVFNRRSSSLLYQFDILRRESDFTHDAFCMSECRKEKEEREYYCYSEFAINGIVHDIDVVRKGIRLITLMVGSDGFYKMSRLYVTPDSFFFKVRLLVLDTYRCSKPCPDIKLGTRYIIMGQIYHRRRHLPSDLLNLLGGKLKPGDGLLRSNSYVKRFNKRRHQKALEATRSRSGPVSSQARGSLYLGSALEGTDAGRQDQEPAPHLGYYRSRRTFLITEDVKEEKKKQGEPPSQKGGVREKGNDDGMKQRGACGHLQCFQRLRKPLDPFSGLSGEFREGGGEEACERRVKGQPWRWLLCVMLVM</sequence>
<comment type="caution">
    <text evidence="1">The sequence shown here is derived from an EMBL/GenBank/DDBJ whole genome shotgun (WGS) entry which is preliminary data.</text>
</comment>
<gene>
    <name evidence="1" type="ORF">E3U43_008212</name>
</gene>
<dbReference type="Proteomes" id="UP000793456">
    <property type="component" value="Chromosome I"/>
</dbReference>
<keyword evidence="2" id="KW-1185">Reference proteome</keyword>
<name>A0ACD3RVA9_LARCR</name>
<proteinExistence type="predicted"/>
<evidence type="ECO:0000313" key="2">
    <source>
        <dbReference type="Proteomes" id="UP000793456"/>
    </source>
</evidence>
<dbReference type="EMBL" id="CM011674">
    <property type="protein sequence ID" value="TMS22906.1"/>
    <property type="molecule type" value="Genomic_DNA"/>
</dbReference>
<evidence type="ECO:0000313" key="1">
    <source>
        <dbReference type="EMBL" id="TMS22906.1"/>
    </source>
</evidence>
<reference evidence="1" key="1">
    <citation type="submission" date="2018-11" db="EMBL/GenBank/DDBJ databases">
        <title>The sequence and de novo assembly of Larimichthys crocea genome using PacBio and Hi-C technologies.</title>
        <authorList>
            <person name="Xu P."/>
            <person name="Chen B."/>
            <person name="Zhou Z."/>
            <person name="Ke Q."/>
            <person name="Wu Y."/>
            <person name="Bai H."/>
            <person name="Pu F."/>
        </authorList>
    </citation>
    <scope>NUCLEOTIDE SEQUENCE</scope>
    <source>
        <tissue evidence="1">Muscle</tissue>
    </source>
</reference>